<dbReference type="PROSITE" id="PS52016">
    <property type="entry name" value="TONB_DEPENDENT_REC_3"/>
    <property type="match status" value="1"/>
</dbReference>
<keyword evidence="4 14" id="KW-1134">Transmembrane beta strand</keyword>
<evidence type="ECO:0000256" key="15">
    <source>
        <dbReference type="RuleBase" id="RU003357"/>
    </source>
</evidence>
<dbReference type="EMBL" id="RDQO01000001">
    <property type="protein sequence ID" value="RMX08744.1"/>
    <property type="molecule type" value="Genomic_DNA"/>
</dbReference>
<evidence type="ECO:0000256" key="1">
    <source>
        <dbReference type="ARBA" id="ARBA00004571"/>
    </source>
</evidence>
<dbReference type="CDD" id="cd01347">
    <property type="entry name" value="ligand_gated_channel"/>
    <property type="match status" value="1"/>
</dbReference>
<dbReference type="Gene3D" id="3.55.50.30">
    <property type="match status" value="1"/>
</dbReference>
<evidence type="ECO:0000256" key="8">
    <source>
        <dbReference type="ARBA" id="ARBA00023004"/>
    </source>
</evidence>
<evidence type="ECO:0000256" key="7">
    <source>
        <dbReference type="ARBA" id="ARBA00022729"/>
    </source>
</evidence>
<accession>A0A3M6R0G2</accession>
<dbReference type="InterPro" id="IPR036942">
    <property type="entry name" value="Beta-barrel_TonB_sf"/>
</dbReference>
<keyword evidence="13 14" id="KW-0998">Cell outer membrane</keyword>
<name>A0A3M6R0G2_9BURK</name>
<evidence type="ECO:0000256" key="2">
    <source>
        <dbReference type="ARBA" id="ARBA00009810"/>
    </source>
</evidence>
<dbReference type="Pfam" id="PF07715">
    <property type="entry name" value="Plug"/>
    <property type="match status" value="1"/>
</dbReference>
<dbReference type="InterPro" id="IPR011662">
    <property type="entry name" value="Secretin/TonB_short_N"/>
</dbReference>
<evidence type="ECO:0000256" key="4">
    <source>
        <dbReference type="ARBA" id="ARBA00022452"/>
    </source>
</evidence>
<keyword evidence="3 14" id="KW-0813">Transport</keyword>
<keyword evidence="8" id="KW-0408">Iron</keyword>
<evidence type="ECO:0000256" key="5">
    <source>
        <dbReference type="ARBA" id="ARBA00022496"/>
    </source>
</evidence>
<dbReference type="Gene3D" id="2.40.170.20">
    <property type="entry name" value="TonB-dependent receptor, beta-barrel domain"/>
    <property type="match status" value="1"/>
</dbReference>
<evidence type="ECO:0000256" key="12">
    <source>
        <dbReference type="ARBA" id="ARBA00023170"/>
    </source>
</evidence>
<evidence type="ECO:0000259" key="17">
    <source>
        <dbReference type="SMART" id="SM00965"/>
    </source>
</evidence>
<comment type="subcellular location">
    <subcellularLocation>
        <location evidence="1 14">Cell outer membrane</location>
        <topology evidence="1 14">Multi-pass membrane protein</topology>
    </subcellularLocation>
</comment>
<keyword evidence="6 14" id="KW-0812">Transmembrane</keyword>
<dbReference type="OrthoDB" id="174652at2"/>
<keyword evidence="19" id="KW-1185">Reference proteome</keyword>
<proteinExistence type="inferred from homology"/>
<comment type="caution">
    <text evidence="18">The sequence shown here is derived from an EMBL/GenBank/DDBJ whole genome shotgun (WGS) entry which is preliminary data.</text>
</comment>
<evidence type="ECO:0000313" key="18">
    <source>
        <dbReference type="EMBL" id="RMX08744.1"/>
    </source>
</evidence>
<evidence type="ECO:0000256" key="3">
    <source>
        <dbReference type="ARBA" id="ARBA00022448"/>
    </source>
</evidence>
<keyword evidence="11 14" id="KW-0472">Membrane</keyword>
<dbReference type="SMART" id="SM00965">
    <property type="entry name" value="STN"/>
    <property type="match status" value="1"/>
</dbReference>
<dbReference type="InterPro" id="IPR039426">
    <property type="entry name" value="TonB-dep_rcpt-like"/>
</dbReference>
<dbReference type="Gene3D" id="2.170.130.10">
    <property type="entry name" value="TonB-dependent receptor, plug domain"/>
    <property type="match status" value="1"/>
</dbReference>
<dbReference type="InterPro" id="IPR010105">
    <property type="entry name" value="TonB_sidphr_rcpt"/>
</dbReference>
<evidence type="ECO:0000256" key="16">
    <source>
        <dbReference type="SAM" id="SignalP"/>
    </source>
</evidence>
<keyword evidence="10 15" id="KW-0798">TonB box</keyword>
<keyword evidence="5" id="KW-0410">Iron transport</keyword>
<dbReference type="FunFam" id="2.170.130.10:FF:000010">
    <property type="entry name" value="Ferripyoverdine receptor"/>
    <property type="match status" value="1"/>
</dbReference>
<dbReference type="InterPro" id="IPR037066">
    <property type="entry name" value="Plug_dom_sf"/>
</dbReference>
<sequence length="799" mass="87254">MHAIAVRAAVAALMLGGGALIPAFASQAVDGPQPVARSYAIDAGALSDVIARFAAISGVQLVFDPTALAEFGSPGLQGSYTVSQGFDELLADTGWHAQARATGGYHLQRVQTIDAGTGSDADMHEALPEVLVSGKAPGSTTEGSGLYTTFSTSSSTRLNLTPQETPQAVTVLTRQRLDDQQLETLVDALNATPGIFVQQGTIGQDGPNIYARGSSLGNFQIDGVPTSTSMSPFLANTAAYDRVEVVRGATGVMNGLGTPAATVNLIRKRPTAETQRTLTLQGGNWNRYGAGADLSGAVNESGTARLRLVGDYKRERAWVDRFEQKKQALYGIGEFDLGTHTLLTVGFNHLRQHTDSAIVSRPLYFSNGERIPRSRSDNISQEWRYYKHDMDGLFTSLEHRFASAWVGKVEYSHTRYDYDGLLASFLGAVDAETGAGVTIRPNRWKHRHKQDNLDAYVSGVFPLLGRDHELIAGLTLSQLKSQGPGYTLDADYPTATTLQDWANAPAPTFAQTSYSHGQERNYGAFVNARFTLTDATSLLLGGRATRWTRDYDEASTLWGDYATRERKSTFVPYAGIVHALNDTWSVYGSYTKIFRPQESWLSEYYPLAQLQPEEGVGYEAGVKAGFHGGRLTASLSVFRNEVDNLAVWNSDTYTYDLLGKTRAKGIELELNGELAPDWQLAAGYAYSTIEDNDGERVLTYVPRQTLKLFTSYRLPGAWDRFTLGGGLQWQNALTSGSDFNHRQGSFALVSLMVRYQLDRSLSVSLNLNNALDKHYFSSTGSHGTYGAPRNFMVSARYSF</sequence>
<feature type="domain" description="Secretin/TonB short N-terminal" evidence="17">
    <location>
        <begin position="59"/>
        <end position="110"/>
    </location>
</feature>
<keyword evidence="12 18" id="KW-0675">Receptor</keyword>
<evidence type="ECO:0000256" key="11">
    <source>
        <dbReference type="ARBA" id="ARBA00023136"/>
    </source>
</evidence>
<reference evidence="18 19" key="1">
    <citation type="submission" date="2018-10" db="EMBL/GenBank/DDBJ databases">
        <title>Draft genome of Cortibacter populi DSM10536.</title>
        <authorList>
            <person name="Bernier A.-M."/>
            <person name="Bernard K."/>
        </authorList>
    </citation>
    <scope>NUCLEOTIDE SEQUENCE [LARGE SCALE GENOMIC DNA]</scope>
    <source>
        <strain evidence="18 19">DSM 105136</strain>
    </source>
</reference>
<dbReference type="PANTHER" id="PTHR32552:SF74">
    <property type="entry name" value="HYDROXAMATE SIDEROPHORE RECEPTOR FHUE"/>
    <property type="match status" value="1"/>
</dbReference>
<organism evidence="18 19">
    <name type="scientific">Corticibacter populi</name>
    <dbReference type="NCBI Taxonomy" id="1550736"/>
    <lineage>
        <taxon>Bacteria</taxon>
        <taxon>Pseudomonadati</taxon>
        <taxon>Pseudomonadota</taxon>
        <taxon>Betaproteobacteria</taxon>
        <taxon>Burkholderiales</taxon>
        <taxon>Comamonadaceae</taxon>
        <taxon>Corticibacter</taxon>
    </lineage>
</organism>
<keyword evidence="9" id="KW-0406">Ion transport</keyword>
<dbReference type="PANTHER" id="PTHR32552">
    <property type="entry name" value="FERRICHROME IRON RECEPTOR-RELATED"/>
    <property type="match status" value="1"/>
</dbReference>
<protein>
    <submittedName>
        <fullName evidence="18">TonB-dependent siderophore receptor</fullName>
    </submittedName>
</protein>
<comment type="similarity">
    <text evidence="2 14 15">Belongs to the TonB-dependent receptor family.</text>
</comment>
<evidence type="ECO:0000256" key="9">
    <source>
        <dbReference type="ARBA" id="ARBA00023065"/>
    </source>
</evidence>
<dbReference type="InterPro" id="IPR000531">
    <property type="entry name" value="Beta-barrel_TonB"/>
</dbReference>
<evidence type="ECO:0000256" key="6">
    <source>
        <dbReference type="ARBA" id="ARBA00022692"/>
    </source>
</evidence>
<dbReference type="InterPro" id="IPR012910">
    <property type="entry name" value="Plug_dom"/>
</dbReference>
<dbReference type="GO" id="GO:0015891">
    <property type="term" value="P:siderophore transport"/>
    <property type="evidence" value="ECO:0007669"/>
    <property type="project" value="InterPro"/>
</dbReference>
<dbReference type="GO" id="GO:0015344">
    <property type="term" value="F:siderophore uptake transmembrane transporter activity"/>
    <property type="evidence" value="ECO:0007669"/>
    <property type="project" value="TreeGrafter"/>
</dbReference>
<dbReference type="SUPFAM" id="SSF56935">
    <property type="entry name" value="Porins"/>
    <property type="match status" value="1"/>
</dbReference>
<dbReference type="GO" id="GO:0038023">
    <property type="term" value="F:signaling receptor activity"/>
    <property type="evidence" value="ECO:0007669"/>
    <property type="project" value="InterPro"/>
</dbReference>
<dbReference type="NCBIfam" id="TIGR01783">
    <property type="entry name" value="TonB-siderophor"/>
    <property type="match status" value="1"/>
</dbReference>
<dbReference type="AlphaFoldDB" id="A0A3M6R0G2"/>
<evidence type="ECO:0000256" key="13">
    <source>
        <dbReference type="ARBA" id="ARBA00023237"/>
    </source>
</evidence>
<dbReference type="Pfam" id="PF00593">
    <property type="entry name" value="TonB_dep_Rec_b-barrel"/>
    <property type="match status" value="1"/>
</dbReference>
<evidence type="ECO:0000256" key="10">
    <source>
        <dbReference type="ARBA" id="ARBA00023077"/>
    </source>
</evidence>
<dbReference type="RefSeq" id="WP_122226883.1">
    <property type="nucleotide sequence ID" value="NZ_RDQO01000001.1"/>
</dbReference>
<gene>
    <name evidence="18" type="ORF">D8I35_06780</name>
</gene>
<dbReference type="Proteomes" id="UP000278006">
    <property type="component" value="Unassembled WGS sequence"/>
</dbReference>
<evidence type="ECO:0000256" key="14">
    <source>
        <dbReference type="PROSITE-ProRule" id="PRU01360"/>
    </source>
</evidence>
<evidence type="ECO:0000313" key="19">
    <source>
        <dbReference type="Proteomes" id="UP000278006"/>
    </source>
</evidence>
<keyword evidence="7 16" id="KW-0732">Signal</keyword>
<feature type="signal peptide" evidence="16">
    <location>
        <begin position="1"/>
        <end position="25"/>
    </location>
</feature>
<feature type="chain" id="PRO_5018052692" evidence="16">
    <location>
        <begin position="26"/>
        <end position="799"/>
    </location>
</feature>
<dbReference type="GO" id="GO:0009279">
    <property type="term" value="C:cell outer membrane"/>
    <property type="evidence" value="ECO:0007669"/>
    <property type="project" value="UniProtKB-SubCell"/>
</dbReference>